<evidence type="ECO:0008006" key="4">
    <source>
        <dbReference type="Google" id="ProtNLM"/>
    </source>
</evidence>
<dbReference type="InterPro" id="IPR050667">
    <property type="entry name" value="PPR-containing_protein"/>
</dbReference>
<dbReference type="Gene3D" id="1.25.40.10">
    <property type="entry name" value="Tetratricopeptide repeat domain"/>
    <property type="match status" value="3"/>
</dbReference>
<dbReference type="GO" id="GO:0070134">
    <property type="term" value="P:positive regulation of mitochondrial translational initiation"/>
    <property type="evidence" value="ECO:0007669"/>
    <property type="project" value="EnsemblFungi"/>
</dbReference>
<dbReference type="RefSeq" id="XP_003956874.1">
    <property type="nucleotide sequence ID" value="XM_003956825.1"/>
</dbReference>
<dbReference type="GO" id="GO:0008494">
    <property type="term" value="F:translation activator activity"/>
    <property type="evidence" value="ECO:0007669"/>
    <property type="project" value="EnsemblFungi"/>
</dbReference>
<proteinExistence type="predicted"/>
<dbReference type="eggNOG" id="KOG4197">
    <property type="taxonomic scope" value="Eukaryota"/>
</dbReference>
<dbReference type="InParanoid" id="H2ATN9"/>
<dbReference type="OrthoDB" id="185373at2759"/>
<dbReference type="Proteomes" id="UP000005220">
    <property type="component" value="Chromosome 4"/>
</dbReference>
<dbReference type="HOGENOM" id="CLU_306786_0_0_1"/>
<gene>
    <name evidence="2" type="primary">KAFR0D00920</name>
    <name evidence="2" type="ORF">KAFR_0D00920</name>
</gene>
<keyword evidence="1" id="KW-0677">Repeat</keyword>
<name>H2ATN9_KAZAF</name>
<evidence type="ECO:0000256" key="1">
    <source>
        <dbReference type="ARBA" id="ARBA00022737"/>
    </source>
</evidence>
<dbReference type="PANTHER" id="PTHR47939">
    <property type="entry name" value="MEMBRANE-ASSOCIATED SALT-INDUCIBLE PROTEIN-LIKE"/>
    <property type="match status" value="1"/>
</dbReference>
<dbReference type="GO" id="GO:0033617">
    <property type="term" value="P:mitochondrial respiratory chain complex IV assembly"/>
    <property type="evidence" value="ECO:0007669"/>
    <property type="project" value="EnsemblFungi"/>
</dbReference>
<dbReference type="GeneID" id="13885697"/>
<dbReference type="InterPro" id="IPR011990">
    <property type="entry name" value="TPR-like_helical_dom_sf"/>
</dbReference>
<dbReference type="STRING" id="1071382.H2ATN9"/>
<dbReference type="AlphaFoldDB" id="H2ATN9"/>
<dbReference type="FunCoup" id="H2ATN9">
    <property type="interactions" value="112"/>
</dbReference>
<evidence type="ECO:0000313" key="2">
    <source>
        <dbReference type="EMBL" id="CCF57739.1"/>
    </source>
</evidence>
<dbReference type="EMBL" id="HE650824">
    <property type="protein sequence ID" value="CCF57739.1"/>
    <property type="molecule type" value="Genomic_DNA"/>
</dbReference>
<dbReference type="PANTHER" id="PTHR47939:SF13">
    <property type="entry name" value="OS03G0201400 PROTEIN"/>
    <property type="match status" value="1"/>
</dbReference>
<keyword evidence="3" id="KW-1185">Reference proteome</keyword>
<dbReference type="GO" id="GO:0005743">
    <property type="term" value="C:mitochondrial inner membrane"/>
    <property type="evidence" value="ECO:0007669"/>
    <property type="project" value="EnsemblFungi"/>
</dbReference>
<reference evidence="2 3" key="1">
    <citation type="journal article" date="2011" name="Proc. Natl. Acad. Sci. U.S.A.">
        <title>Evolutionary erosion of yeast sex chromosomes by mating-type switching accidents.</title>
        <authorList>
            <person name="Gordon J.L."/>
            <person name="Armisen D."/>
            <person name="Proux-Wera E."/>
            <person name="Oheigeartaigh S.S."/>
            <person name="Byrne K.P."/>
            <person name="Wolfe K.H."/>
        </authorList>
    </citation>
    <scope>NUCLEOTIDE SEQUENCE [LARGE SCALE GENOMIC DNA]</scope>
    <source>
        <strain evidence="3">ATCC 22294 / BCRC 22015 / CBS 2517 / CECT 1963 / NBRC 1671 / NRRL Y-8276</strain>
    </source>
</reference>
<evidence type="ECO:0000313" key="3">
    <source>
        <dbReference type="Proteomes" id="UP000005220"/>
    </source>
</evidence>
<organism evidence="2 3">
    <name type="scientific">Kazachstania africana (strain ATCC 22294 / BCRC 22015 / CBS 2517 / CECT 1963 / NBRC 1671 / NRRL Y-8276)</name>
    <name type="common">Yeast</name>
    <name type="synonym">Kluyveromyces africanus</name>
    <dbReference type="NCBI Taxonomy" id="1071382"/>
    <lineage>
        <taxon>Eukaryota</taxon>
        <taxon>Fungi</taxon>
        <taxon>Dikarya</taxon>
        <taxon>Ascomycota</taxon>
        <taxon>Saccharomycotina</taxon>
        <taxon>Saccharomycetes</taxon>
        <taxon>Saccharomycetales</taxon>
        <taxon>Saccharomycetaceae</taxon>
        <taxon>Kazachstania</taxon>
    </lineage>
</organism>
<dbReference type="KEGG" id="kaf:KAFR_0D00920"/>
<dbReference type="GO" id="GO:0003729">
    <property type="term" value="F:mRNA binding"/>
    <property type="evidence" value="ECO:0007669"/>
    <property type="project" value="EnsemblFungi"/>
</dbReference>
<protein>
    <recommendedName>
        <fullName evidence="4">Pentacotripeptide-repeat region of PRORP domain-containing protein</fullName>
    </recommendedName>
</protein>
<accession>H2ATN9</accession>
<sequence>MQRYAVPLIKRYRKTAGTIKPLSKNLQEVLLDESNDPLGTNKSVALSEYFLNKNSPRLEFHERRYLLYFLNRHREYPSLIKFGNKFLFNDNPTDLDKFRDNVTKKELSWFLQSLIKTKRFTQLDLVMCKIISQYSLTRKSTVLALVATTFENLVEVSNSDPSLPNTEALLKWAKWIKLINGSCELTNYMSATAILRPILEYIQAIKDTEDLIDILQTINKILGAATCSQTATTLLYLAQYNRDFSMVEKLWHYKVQNDFPITSSDLSGIMRVSNYNNEFVQLRELYGKYPHAHRDSTQFDYLLLAHAKTANWRALKEQFEGLFEIGRLPNARHYEIVMYSMAHLGELANVEKLYSQFLRRGMIPTYSILQSLLYAHYKVNDLAGCFEQFQLFERNSIAPTEATYSLMFKVYKGLNNIEGALRLLKKITDEKSVNITEEHLSILIEMCSKFTNHLVAKEIFHIMTDFYKIKPTSLSISALMKVLNESELYSDALHLFKKYTKIEKIEDQWIVSLYNAAITANMKMGRKEQCETLFNEVLEKKYRTNSEFYKIFIQYMVCSKKDFEGAKKLIHKLLNKPDFKANASHFEFLIREYDKSSYYDGVFEVYEMMAKNKIAVNSQILHYIIKATFKVQMKRKEDLDRSIELVDGIMEKAAEGTLNMVGNKFHPSIMAWAMRTVAKFYDPKKALEILNRYNNLFYGKDYLSVAHKFVLMRSLSVLFAEIGEWEDFNVLFDNIIKQIEQYEKLPSTTVQNKKLRSLFIGIFPYKIQHLKLTNQIQTLPSLLKTLETKGFVLDNESWNETLKALFSDVNTIEKGLKIANDTMIHGYNLIHKYRLLKRLNGELATKKMSWLLKMKKQDPSSFQPSLYIHSSVYLHITKSLDMYLNEVGHLEDVIKVYIEKFPYFMKSYLMSPRIGITDWQDIERRHLEYFKKMRTQKRIIEASEF</sequence>